<dbReference type="NCBIfam" id="NF033540">
    <property type="entry name" value="transpos_IS701"/>
    <property type="match status" value="1"/>
</dbReference>
<feature type="region of interest" description="Disordered" evidence="1">
    <location>
        <begin position="433"/>
        <end position="456"/>
    </location>
</feature>
<dbReference type="AlphaFoldDB" id="A0A250JQ52"/>
<dbReference type="Pfam" id="PF13546">
    <property type="entry name" value="DDE_5"/>
    <property type="match status" value="1"/>
</dbReference>
<keyword evidence="3" id="KW-0378">Hydrolase</keyword>
<keyword evidence="3" id="KW-0540">Nuclease</keyword>
<dbReference type="SUPFAM" id="SSF53098">
    <property type="entry name" value="Ribonuclease H-like"/>
    <property type="match status" value="1"/>
</dbReference>
<organism evidence="3 4">
    <name type="scientific">Corallococcus macrosporus DSM 14697</name>
    <dbReference type="NCBI Taxonomy" id="1189310"/>
    <lineage>
        <taxon>Bacteria</taxon>
        <taxon>Pseudomonadati</taxon>
        <taxon>Myxococcota</taxon>
        <taxon>Myxococcia</taxon>
        <taxon>Myxococcales</taxon>
        <taxon>Cystobacterineae</taxon>
        <taxon>Myxococcaceae</taxon>
        <taxon>Corallococcus</taxon>
    </lineage>
</organism>
<dbReference type="PANTHER" id="PTHR33627:SF1">
    <property type="entry name" value="TRANSPOSASE"/>
    <property type="match status" value="1"/>
</dbReference>
<dbReference type="KEGG" id="mmas:MYMAC_001593"/>
<feature type="domain" description="Transposase IS701-like DDE" evidence="2">
    <location>
        <begin position="25"/>
        <end position="295"/>
    </location>
</feature>
<gene>
    <name evidence="3" type="ORF">MYMAC_001593</name>
</gene>
<evidence type="ECO:0000256" key="1">
    <source>
        <dbReference type="SAM" id="MobiDB-lite"/>
    </source>
</evidence>
<evidence type="ECO:0000313" key="4">
    <source>
        <dbReference type="Proteomes" id="UP000217343"/>
    </source>
</evidence>
<accession>A0A250JQ52</accession>
<dbReference type="InterPro" id="IPR038721">
    <property type="entry name" value="IS701-like_DDE_dom"/>
</dbReference>
<name>A0A250JQ52_9BACT</name>
<dbReference type="InterPro" id="IPR012337">
    <property type="entry name" value="RNaseH-like_sf"/>
</dbReference>
<protein>
    <submittedName>
        <fullName evidence="3">Endonuclease</fullName>
    </submittedName>
</protein>
<proteinExistence type="predicted"/>
<dbReference type="PANTHER" id="PTHR33627">
    <property type="entry name" value="TRANSPOSASE"/>
    <property type="match status" value="1"/>
</dbReference>
<keyword evidence="3" id="KW-0255">Endonuclease</keyword>
<evidence type="ECO:0000259" key="2">
    <source>
        <dbReference type="Pfam" id="PF13546"/>
    </source>
</evidence>
<feature type="region of interest" description="Disordered" evidence="1">
    <location>
        <begin position="237"/>
        <end position="256"/>
    </location>
</feature>
<dbReference type="Proteomes" id="UP000217343">
    <property type="component" value="Chromosome"/>
</dbReference>
<reference evidence="3 4" key="1">
    <citation type="submission" date="2017-06" db="EMBL/GenBank/DDBJ databases">
        <title>Sequencing and comparative analysis of myxobacterial genomes.</title>
        <authorList>
            <person name="Rupp O."/>
            <person name="Goesmann A."/>
            <person name="Sogaard-Andersen L."/>
        </authorList>
    </citation>
    <scope>NUCLEOTIDE SEQUENCE [LARGE SCALE GENOMIC DNA]</scope>
    <source>
        <strain evidence="3 4">DSM 14697</strain>
    </source>
</reference>
<dbReference type="GO" id="GO:0004519">
    <property type="term" value="F:endonuclease activity"/>
    <property type="evidence" value="ECO:0007669"/>
    <property type="project" value="UniProtKB-KW"/>
</dbReference>
<evidence type="ECO:0000313" key="3">
    <source>
        <dbReference type="EMBL" id="ATB46004.1"/>
    </source>
</evidence>
<keyword evidence="4" id="KW-1185">Reference proteome</keyword>
<dbReference type="InterPro" id="IPR039365">
    <property type="entry name" value="IS701-like"/>
</dbReference>
<dbReference type="EMBL" id="CP022203">
    <property type="protein sequence ID" value="ATB46004.1"/>
    <property type="molecule type" value="Genomic_DNA"/>
</dbReference>
<sequence>MGMTPTQLRKLDQELSEYLDSMTVGMGRTERRRALGGYVTGLLLDGERKSIEPMAARLVEEPDQTEAMRQRLQQCVSGASWDDAEMRRRLALKLQRELPGLEALVLDDTGFPKKGVHSVGVARQYSGTLGRTDNCQVAVSLHLAGEKGSGCIAMRLYLPEEWTQDRRRMRTAGVPPEVGFKRKWELALEQLDDALGWGVRHHVVLADPGYGNCREFREALRAKGLHFLMGIQGNTNVWPPDSKPQAPQRVPHQRGRPRTRYFDASGQSPVLIEQLAAQLPRSAFHRVQWRQGSRGMQSSRFAALRVRTAERHMERAAPSEEVWLLVEWPRGEAGPTKYYLSSLPEDTPLKELVRMARLRWRVERDYQEMKGEVGLDHFEGRSWRGFHHHATLCMVAHGFLALRRALFPPEEGAVDTAPGAAAAPMLAAAAHRSLPPMPAPDPRSRASSWAVAHVTG</sequence>